<dbReference type="GO" id="GO:0032993">
    <property type="term" value="C:protein-DNA complex"/>
    <property type="evidence" value="ECO:0007669"/>
    <property type="project" value="TreeGrafter"/>
</dbReference>
<dbReference type="InterPro" id="IPR011006">
    <property type="entry name" value="CheY-like_superfamily"/>
</dbReference>
<feature type="domain" description="OmpR/PhoB-type" evidence="9">
    <location>
        <begin position="122"/>
        <end position="217"/>
    </location>
</feature>
<dbReference type="EMBL" id="FWWR01000011">
    <property type="protein sequence ID" value="SMB91315.1"/>
    <property type="molecule type" value="Genomic_DNA"/>
</dbReference>
<dbReference type="CDD" id="cd17574">
    <property type="entry name" value="REC_OmpR"/>
    <property type="match status" value="1"/>
</dbReference>
<protein>
    <submittedName>
        <fullName evidence="10">DNA-binding response regulator, OmpR family, contains REC and winged-helix (WHTH) domain</fullName>
    </submittedName>
</protein>
<dbReference type="GO" id="GO:0005829">
    <property type="term" value="C:cytosol"/>
    <property type="evidence" value="ECO:0007669"/>
    <property type="project" value="TreeGrafter"/>
</dbReference>
<feature type="modified residue" description="4-aspartylphosphate" evidence="6">
    <location>
        <position position="51"/>
    </location>
</feature>
<accession>A0A1W1VDC1</accession>
<keyword evidence="11" id="KW-1185">Reference proteome</keyword>
<feature type="domain" description="Response regulatory" evidence="8">
    <location>
        <begin position="3"/>
        <end position="114"/>
    </location>
</feature>
<evidence type="ECO:0000256" key="6">
    <source>
        <dbReference type="PROSITE-ProRule" id="PRU00169"/>
    </source>
</evidence>
<dbReference type="SMART" id="SM00862">
    <property type="entry name" value="Trans_reg_C"/>
    <property type="match status" value="1"/>
</dbReference>
<evidence type="ECO:0000256" key="2">
    <source>
        <dbReference type="ARBA" id="ARBA00023012"/>
    </source>
</evidence>
<dbReference type="InterPro" id="IPR039420">
    <property type="entry name" value="WalR-like"/>
</dbReference>
<dbReference type="AlphaFoldDB" id="A0A1W1VDC1"/>
<dbReference type="GO" id="GO:0000976">
    <property type="term" value="F:transcription cis-regulatory region binding"/>
    <property type="evidence" value="ECO:0007669"/>
    <property type="project" value="TreeGrafter"/>
</dbReference>
<dbReference type="Pfam" id="PF00072">
    <property type="entry name" value="Response_reg"/>
    <property type="match status" value="1"/>
</dbReference>
<dbReference type="Pfam" id="PF00486">
    <property type="entry name" value="Trans_reg_C"/>
    <property type="match status" value="1"/>
</dbReference>
<keyword evidence="5" id="KW-0804">Transcription</keyword>
<feature type="DNA-binding region" description="OmpR/PhoB-type" evidence="7">
    <location>
        <begin position="122"/>
        <end position="217"/>
    </location>
</feature>
<name>A0A1W1VDC1_PEPAS</name>
<dbReference type="GO" id="GO:0000156">
    <property type="term" value="F:phosphorelay response regulator activity"/>
    <property type="evidence" value="ECO:0007669"/>
    <property type="project" value="TreeGrafter"/>
</dbReference>
<gene>
    <name evidence="10" type="ORF">SAMN00017477_1786</name>
</gene>
<evidence type="ECO:0000259" key="9">
    <source>
        <dbReference type="PROSITE" id="PS51755"/>
    </source>
</evidence>
<keyword evidence="3" id="KW-0805">Transcription regulation</keyword>
<dbReference type="SMART" id="SM00448">
    <property type="entry name" value="REC"/>
    <property type="match status" value="1"/>
</dbReference>
<dbReference type="Proteomes" id="UP000192368">
    <property type="component" value="Unassembled WGS sequence"/>
</dbReference>
<evidence type="ECO:0000313" key="10">
    <source>
        <dbReference type="EMBL" id="SMB91315.1"/>
    </source>
</evidence>
<keyword evidence="1 6" id="KW-0597">Phosphoprotein</keyword>
<dbReference type="InterPro" id="IPR001789">
    <property type="entry name" value="Sig_transdc_resp-reg_receiver"/>
</dbReference>
<evidence type="ECO:0000256" key="4">
    <source>
        <dbReference type="ARBA" id="ARBA00023125"/>
    </source>
</evidence>
<dbReference type="PANTHER" id="PTHR48111">
    <property type="entry name" value="REGULATOR OF RPOS"/>
    <property type="match status" value="1"/>
</dbReference>
<evidence type="ECO:0000256" key="1">
    <source>
        <dbReference type="ARBA" id="ARBA00022553"/>
    </source>
</evidence>
<dbReference type="PROSITE" id="PS50110">
    <property type="entry name" value="RESPONSE_REGULATORY"/>
    <property type="match status" value="1"/>
</dbReference>
<dbReference type="SUPFAM" id="SSF52172">
    <property type="entry name" value="CheY-like"/>
    <property type="match status" value="1"/>
</dbReference>
<evidence type="ECO:0000256" key="3">
    <source>
        <dbReference type="ARBA" id="ARBA00023015"/>
    </source>
</evidence>
<dbReference type="STRING" id="573058.SAMN00017477_1786"/>
<dbReference type="Gene3D" id="1.10.10.10">
    <property type="entry name" value="Winged helix-like DNA-binding domain superfamily/Winged helix DNA-binding domain"/>
    <property type="match status" value="1"/>
</dbReference>
<dbReference type="PANTHER" id="PTHR48111:SF40">
    <property type="entry name" value="PHOSPHATE REGULON TRANSCRIPTIONAL REGULATORY PROTEIN PHOB"/>
    <property type="match status" value="1"/>
</dbReference>
<evidence type="ECO:0000259" key="8">
    <source>
        <dbReference type="PROSITE" id="PS50110"/>
    </source>
</evidence>
<proteinExistence type="predicted"/>
<keyword evidence="4 7" id="KW-0238">DNA-binding</keyword>
<organism evidence="10 11">
    <name type="scientific">Peptoniphilus asaccharolyticus DSM 20463</name>
    <dbReference type="NCBI Taxonomy" id="573058"/>
    <lineage>
        <taxon>Bacteria</taxon>
        <taxon>Bacillati</taxon>
        <taxon>Bacillota</taxon>
        <taxon>Tissierellia</taxon>
        <taxon>Tissierellales</taxon>
        <taxon>Peptoniphilaceae</taxon>
        <taxon>Peptoniphilus</taxon>
    </lineage>
</organism>
<sequence length="217" mass="25250">MSKILLIEDDREISERLKIFLENESYKITTAYSYREAMAKLDERFDLAIVDINLPDKSGINLLHVLKEKNIRVIITTVKNDEDFIVEALDSGADDYLTKPFNLSILRARIGAALRTLPMKNGNRIEMGEFNLDLEQSIIFYKGNYVDLSALEYEVLSIFIKNPNRIFTRDQLLQWFWEDRNQFVNDNTLTATIKRIRAKTEKSVISTVRGIGYRMDL</sequence>
<reference evidence="11" key="1">
    <citation type="submission" date="2017-04" db="EMBL/GenBank/DDBJ databases">
        <authorList>
            <person name="Varghese N."/>
            <person name="Submissions S."/>
        </authorList>
    </citation>
    <scope>NUCLEOTIDE SEQUENCE [LARGE SCALE GENOMIC DNA]</scope>
    <source>
        <strain evidence="11">DSM 20463</strain>
    </source>
</reference>
<dbReference type="InterPro" id="IPR036388">
    <property type="entry name" value="WH-like_DNA-bd_sf"/>
</dbReference>
<dbReference type="OrthoDB" id="9790454at2"/>
<dbReference type="RefSeq" id="WP_084231315.1">
    <property type="nucleotide sequence ID" value="NZ_FWWR01000011.1"/>
</dbReference>
<dbReference type="GO" id="GO:0006355">
    <property type="term" value="P:regulation of DNA-templated transcription"/>
    <property type="evidence" value="ECO:0007669"/>
    <property type="project" value="InterPro"/>
</dbReference>
<keyword evidence="2" id="KW-0902">Two-component regulatory system</keyword>
<dbReference type="CDD" id="cd00383">
    <property type="entry name" value="trans_reg_C"/>
    <property type="match status" value="1"/>
</dbReference>
<evidence type="ECO:0000256" key="7">
    <source>
        <dbReference type="PROSITE-ProRule" id="PRU01091"/>
    </source>
</evidence>
<dbReference type="InterPro" id="IPR001867">
    <property type="entry name" value="OmpR/PhoB-type_DNA-bd"/>
</dbReference>
<dbReference type="PROSITE" id="PS51755">
    <property type="entry name" value="OMPR_PHOB"/>
    <property type="match status" value="1"/>
</dbReference>
<dbReference type="Gene3D" id="3.40.50.2300">
    <property type="match status" value="1"/>
</dbReference>
<evidence type="ECO:0000313" key="11">
    <source>
        <dbReference type="Proteomes" id="UP000192368"/>
    </source>
</evidence>
<evidence type="ECO:0000256" key="5">
    <source>
        <dbReference type="ARBA" id="ARBA00023163"/>
    </source>
</evidence>